<reference evidence="12 13" key="1">
    <citation type="journal article" date="2016" name="Microbes Environ.">
        <title>Phylogenetically diverse aerobic anoxygenic phototrophic bacteria isolated from epilithic biofilms in Tama river, Japan.</title>
        <authorList>
            <person name="Hirose S."/>
            <person name="Matsuura K."/>
            <person name="Haruta S."/>
        </authorList>
    </citation>
    <scope>NUCLEOTIDE SEQUENCE [LARGE SCALE GENOMIC DNA]</scope>
    <source>
        <strain evidence="12 13">S08</strain>
    </source>
</reference>
<evidence type="ECO:0000313" key="13">
    <source>
        <dbReference type="Proteomes" id="UP000831327"/>
    </source>
</evidence>
<organism evidence="12 13">
    <name type="scientific">Roseomonas fluvialis</name>
    <dbReference type="NCBI Taxonomy" id="1750527"/>
    <lineage>
        <taxon>Bacteria</taxon>
        <taxon>Pseudomonadati</taxon>
        <taxon>Pseudomonadota</taxon>
        <taxon>Alphaproteobacteria</taxon>
        <taxon>Acetobacterales</taxon>
        <taxon>Roseomonadaceae</taxon>
        <taxon>Roseomonas</taxon>
    </lineage>
</organism>
<protein>
    <recommendedName>
        <fullName evidence="3 10">sn-glycerol-3-phosphate transport system permease protein UgpE</fullName>
    </recommendedName>
</protein>
<sequence length="297" mass="32922">MSATIDVERLAAASRRRRLRGRILTHAALILGVMIFALPIWITLVGSTHDTDTIGRGDVPLLPGGEAFTNYARAWAEGGGGRNTFSVPASTMLLNSLTMALVIACGKIAISLLSAFAVVFFAFPFRMFFFWMIFITLMLPVEVRIIPTFQVMTDLALINTMTGLTLPLIASATATLLFRQFFLTIPDEYVEAAKVDGAGPMRFFKDVVLPLSVTSMAALFVIQFIYGWNQYLWPLLMVSDRDLETVIVGLTKMIGIGDTQNEWNLIMTTAVFALLPPVLVVVLMQRWFIRGLTETEK</sequence>
<keyword evidence="8 9" id="KW-0472">Membrane</keyword>
<feature type="transmembrane region" description="Helical" evidence="9">
    <location>
        <begin position="263"/>
        <end position="284"/>
    </location>
</feature>
<dbReference type="CDD" id="cd06261">
    <property type="entry name" value="TM_PBP2"/>
    <property type="match status" value="1"/>
</dbReference>
<feature type="transmembrane region" description="Helical" evidence="9">
    <location>
        <begin position="128"/>
        <end position="149"/>
    </location>
</feature>
<dbReference type="PANTHER" id="PTHR43744">
    <property type="entry name" value="ABC TRANSPORTER PERMEASE PROTEIN MG189-RELATED-RELATED"/>
    <property type="match status" value="1"/>
</dbReference>
<comment type="subunit">
    <text evidence="2 10">The complex is composed of two ATP-binding proteins (UgpC), two transmembrane proteins (UgpA and UgpE) and a solute-binding protein (UgpB).</text>
</comment>
<dbReference type="NCBIfam" id="NF008210">
    <property type="entry name" value="PRK10973.1"/>
    <property type="match status" value="1"/>
</dbReference>
<evidence type="ECO:0000256" key="5">
    <source>
        <dbReference type="ARBA" id="ARBA00022475"/>
    </source>
</evidence>
<dbReference type="PROSITE" id="PS50928">
    <property type="entry name" value="ABC_TM1"/>
    <property type="match status" value="1"/>
</dbReference>
<dbReference type="PANTHER" id="PTHR43744:SF8">
    <property type="entry name" value="SN-GLYCEROL-3-PHOSPHATE TRANSPORT SYSTEM PERMEASE PROTEIN UGPE"/>
    <property type="match status" value="1"/>
</dbReference>
<keyword evidence="13" id="KW-1185">Reference proteome</keyword>
<evidence type="ECO:0000256" key="7">
    <source>
        <dbReference type="ARBA" id="ARBA00022989"/>
    </source>
</evidence>
<dbReference type="RefSeq" id="WP_255751388.1">
    <property type="nucleotide sequence ID" value="NZ_AP025637.1"/>
</dbReference>
<evidence type="ECO:0000256" key="3">
    <source>
        <dbReference type="ARBA" id="ARBA00020515"/>
    </source>
</evidence>
<evidence type="ECO:0000256" key="4">
    <source>
        <dbReference type="ARBA" id="ARBA00022448"/>
    </source>
</evidence>
<keyword evidence="4 9" id="KW-0813">Transport</keyword>
<evidence type="ECO:0000256" key="2">
    <source>
        <dbReference type="ARBA" id="ARBA00011557"/>
    </source>
</evidence>
<dbReference type="SUPFAM" id="SSF161098">
    <property type="entry name" value="MetI-like"/>
    <property type="match status" value="1"/>
</dbReference>
<dbReference type="InterPro" id="IPR035906">
    <property type="entry name" value="MetI-like_sf"/>
</dbReference>
<keyword evidence="6 9" id="KW-0812">Transmembrane</keyword>
<proteinExistence type="inferred from homology"/>
<keyword evidence="10" id="KW-0997">Cell inner membrane</keyword>
<keyword evidence="5 10" id="KW-1003">Cell membrane</keyword>
<evidence type="ECO:0000259" key="11">
    <source>
        <dbReference type="PROSITE" id="PS50928"/>
    </source>
</evidence>
<dbReference type="Gene3D" id="1.10.3720.10">
    <property type="entry name" value="MetI-like"/>
    <property type="match status" value="1"/>
</dbReference>
<comment type="similarity">
    <text evidence="9">Belongs to the binding-protein-dependent transport system permease family.</text>
</comment>
<dbReference type="EMBL" id="AP025637">
    <property type="protein sequence ID" value="BDG71376.1"/>
    <property type="molecule type" value="Genomic_DNA"/>
</dbReference>
<accession>A0ABN6NZA6</accession>
<feature type="transmembrane region" description="Helical" evidence="9">
    <location>
        <begin position="155"/>
        <end position="178"/>
    </location>
</feature>
<gene>
    <name evidence="10 12" type="primary">ugpE</name>
    <name evidence="12" type="ORF">Rmf_13050</name>
</gene>
<evidence type="ECO:0000256" key="1">
    <source>
        <dbReference type="ARBA" id="ARBA00004651"/>
    </source>
</evidence>
<evidence type="ECO:0000256" key="6">
    <source>
        <dbReference type="ARBA" id="ARBA00022692"/>
    </source>
</evidence>
<comment type="subcellular location">
    <subcellularLocation>
        <location evidence="10">Cell inner membrane</location>
        <topology evidence="10">Multi-pass membrane protein</topology>
    </subcellularLocation>
    <subcellularLocation>
        <location evidence="1 9">Cell membrane</location>
        <topology evidence="1 9">Multi-pass membrane protein</topology>
    </subcellularLocation>
</comment>
<feature type="transmembrane region" description="Helical" evidence="9">
    <location>
        <begin position="207"/>
        <end position="228"/>
    </location>
</feature>
<evidence type="ECO:0000256" key="9">
    <source>
        <dbReference type="RuleBase" id="RU363032"/>
    </source>
</evidence>
<dbReference type="Pfam" id="PF00528">
    <property type="entry name" value="BPD_transp_1"/>
    <property type="match status" value="1"/>
</dbReference>
<evidence type="ECO:0000256" key="8">
    <source>
        <dbReference type="ARBA" id="ARBA00023136"/>
    </source>
</evidence>
<comment type="function">
    <text evidence="10">Part of the ABC transporter complex UgpBAEC involved in sn-glycerol-3-phosphate (G3P) import. Probably responsible for the translocation of the substrate across the membrane.</text>
</comment>
<dbReference type="InterPro" id="IPR000515">
    <property type="entry name" value="MetI-like"/>
</dbReference>
<keyword evidence="7 9" id="KW-1133">Transmembrane helix</keyword>
<evidence type="ECO:0000313" key="12">
    <source>
        <dbReference type="EMBL" id="BDG71376.1"/>
    </source>
</evidence>
<name>A0ABN6NZA6_9PROT</name>
<feature type="transmembrane region" description="Helical" evidence="9">
    <location>
        <begin position="97"/>
        <end position="121"/>
    </location>
</feature>
<evidence type="ECO:0000256" key="10">
    <source>
        <dbReference type="RuleBase" id="RU363056"/>
    </source>
</evidence>
<dbReference type="Proteomes" id="UP000831327">
    <property type="component" value="Chromosome"/>
</dbReference>
<feature type="domain" description="ABC transmembrane type-1" evidence="11">
    <location>
        <begin position="93"/>
        <end position="284"/>
    </location>
</feature>
<feature type="transmembrane region" description="Helical" evidence="9">
    <location>
        <begin position="23"/>
        <end position="42"/>
    </location>
</feature>